<dbReference type="Ensembl" id="ENSCAFT00020021916.1">
    <property type="protein sequence ID" value="ENSCAFP00020018935.1"/>
    <property type="gene ID" value="ENSCAFG00020015030.1"/>
</dbReference>
<reference evidence="1" key="2">
    <citation type="submission" date="2025-09" db="UniProtKB">
        <authorList>
            <consortium name="Ensembl"/>
        </authorList>
    </citation>
    <scope>IDENTIFICATION</scope>
</reference>
<dbReference type="Proteomes" id="UP000694391">
    <property type="component" value="Unplaced"/>
</dbReference>
<reference evidence="1" key="1">
    <citation type="submission" date="2025-08" db="UniProtKB">
        <authorList>
            <consortium name="Ensembl"/>
        </authorList>
    </citation>
    <scope>IDENTIFICATION</scope>
</reference>
<name>A0A8C0KQL8_CANLU</name>
<proteinExistence type="predicted"/>
<evidence type="ECO:0000313" key="2">
    <source>
        <dbReference type="Proteomes" id="UP000694391"/>
    </source>
</evidence>
<evidence type="ECO:0000313" key="1">
    <source>
        <dbReference type="Ensembl" id="ENSCAFP00020018935.1"/>
    </source>
</evidence>
<accession>A0A8C0KQL8</accession>
<protein>
    <submittedName>
        <fullName evidence="1">Uncharacterized protein</fullName>
    </submittedName>
</protein>
<keyword evidence="2" id="KW-1185">Reference proteome</keyword>
<sequence length="100" mass="11549">MKCGGYWKVKYFFLLLEILLPKLFIGETLSLCVESNTTTLLYFITIYLGWGGGGSSQKVQLPDYCPILLRAPFSPNTQQIFSEYQSSFWPLFHRYPLPIL</sequence>
<dbReference type="AlphaFoldDB" id="A0A8C0KQL8"/>
<organism evidence="1 2">
    <name type="scientific">Canis lupus dingo</name>
    <name type="common">dingo</name>
    <dbReference type="NCBI Taxonomy" id="286419"/>
    <lineage>
        <taxon>Eukaryota</taxon>
        <taxon>Metazoa</taxon>
        <taxon>Chordata</taxon>
        <taxon>Craniata</taxon>
        <taxon>Vertebrata</taxon>
        <taxon>Euteleostomi</taxon>
        <taxon>Mammalia</taxon>
        <taxon>Eutheria</taxon>
        <taxon>Laurasiatheria</taxon>
        <taxon>Carnivora</taxon>
        <taxon>Caniformia</taxon>
        <taxon>Canidae</taxon>
        <taxon>Canis</taxon>
    </lineage>
</organism>